<dbReference type="GO" id="GO:0016020">
    <property type="term" value="C:membrane"/>
    <property type="evidence" value="ECO:0007669"/>
    <property type="project" value="InterPro"/>
</dbReference>
<name>A0A5M3Y1U4_9ACTN</name>
<dbReference type="Proteomes" id="UP000377595">
    <property type="component" value="Unassembled WGS sequence"/>
</dbReference>
<dbReference type="RefSeq" id="WP_155351896.1">
    <property type="nucleotide sequence ID" value="NZ_BAAAHM010000026.1"/>
</dbReference>
<reference evidence="2 3" key="1">
    <citation type="submission" date="2019-10" db="EMBL/GenBank/DDBJ databases">
        <title>Whole genome shotgun sequence of Acrocarpospora pleiomorpha NBRC 16267.</title>
        <authorList>
            <person name="Ichikawa N."/>
            <person name="Kimura A."/>
            <person name="Kitahashi Y."/>
            <person name="Komaki H."/>
            <person name="Oguchi A."/>
        </authorList>
    </citation>
    <scope>NUCLEOTIDE SEQUENCE [LARGE SCALE GENOMIC DNA]</scope>
    <source>
        <strain evidence="2 3">NBRC 16267</strain>
    </source>
</reference>
<evidence type="ECO:0000313" key="3">
    <source>
        <dbReference type="Proteomes" id="UP000377595"/>
    </source>
</evidence>
<evidence type="ECO:0000313" key="2">
    <source>
        <dbReference type="EMBL" id="GES27230.1"/>
    </source>
</evidence>
<dbReference type="OrthoDB" id="4350157at2"/>
<proteinExistence type="predicted"/>
<feature type="compositionally biased region" description="Low complexity" evidence="1">
    <location>
        <begin position="309"/>
        <end position="323"/>
    </location>
</feature>
<gene>
    <name evidence="2" type="ORF">Aple_101300</name>
</gene>
<dbReference type="AlphaFoldDB" id="A0A5M3Y1U4"/>
<evidence type="ECO:0008006" key="4">
    <source>
        <dbReference type="Google" id="ProtNLM"/>
    </source>
</evidence>
<feature type="region of interest" description="Disordered" evidence="1">
    <location>
        <begin position="300"/>
        <end position="323"/>
    </location>
</feature>
<sequence>MIDFRYHLVSIVAIFLALTVGIVLGSTVLQEPLINSAQATAESIKKVNQDQRDQIAALQAREEGNSAFVASATAELVKGDLTAEHVVVVEVPGAPSGLRDQVREVIELAGGTYTGRVALTDKFLAPEQAGVVEGLAAQLSPIGTVFPEGATPYDKAGQVLASALVTTAPLQAGTVNTAASSVLDVFQEGGFISISDDPAKRATLAVVVAPSTPYEGEAAEAQNGAVVSVAGALDNAAVGAVLAGTATASGTGGVIAALLDSGDEASQVSTVDTLDMPSGRVVLVYALREQHAGRSGAYGIGSGATAFEPTPSASPTPLASSGG</sequence>
<dbReference type="Pfam" id="PF11382">
    <property type="entry name" value="MctB"/>
    <property type="match status" value="1"/>
</dbReference>
<evidence type="ECO:0000256" key="1">
    <source>
        <dbReference type="SAM" id="MobiDB-lite"/>
    </source>
</evidence>
<protein>
    <recommendedName>
        <fullName evidence="4">Copper transporter MctB</fullName>
    </recommendedName>
</protein>
<organism evidence="2 3">
    <name type="scientific">Acrocarpospora pleiomorpha</name>
    <dbReference type="NCBI Taxonomy" id="90975"/>
    <lineage>
        <taxon>Bacteria</taxon>
        <taxon>Bacillati</taxon>
        <taxon>Actinomycetota</taxon>
        <taxon>Actinomycetes</taxon>
        <taxon>Streptosporangiales</taxon>
        <taxon>Streptosporangiaceae</taxon>
        <taxon>Acrocarpospora</taxon>
    </lineage>
</organism>
<dbReference type="EMBL" id="BLAF01000116">
    <property type="protein sequence ID" value="GES27230.1"/>
    <property type="molecule type" value="Genomic_DNA"/>
</dbReference>
<accession>A0A5M3Y1U4</accession>
<dbReference type="GO" id="GO:0055070">
    <property type="term" value="P:copper ion homeostasis"/>
    <property type="evidence" value="ECO:0007669"/>
    <property type="project" value="InterPro"/>
</dbReference>
<comment type="caution">
    <text evidence="2">The sequence shown here is derived from an EMBL/GenBank/DDBJ whole genome shotgun (WGS) entry which is preliminary data.</text>
</comment>
<keyword evidence="3" id="KW-1185">Reference proteome</keyword>
<dbReference type="InterPro" id="IPR021522">
    <property type="entry name" value="MctB"/>
</dbReference>